<dbReference type="Pfam" id="PF00535">
    <property type="entry name" value="Glycos_transf_2"/>
    <property type="match status" value="1"/>
</dbReference>
<dbReference type="InterPro" id="IPR029044">
    <property type="entry name" value="Nucleotide-diphossugar_trans"/>
</dbReference>
<dbReference type="InterPro" id="IPR001173">
    <property type="entry name" value="Glyco_trans_2-like"/>
</dbReference>
<dbReference type="Proteomes" id="UP000190449">
    <property type="component" value="Unassembled WGS sequence"/>
</dbReference>
<evidence type="ECO:0000313" key="2">
    <source>
        <dbReference type="EMBL" id="SJZ33412.1"/>
    </source>
</evidence>
<feature type="domain" description="Glycosyltransferase 2-like" evidence="1">
    <location>
        <begin position="27"/>
        <end position="190"/>
    </location>
</feature>
<sequence length="316" mass="37094">MLDRTEEDIIRNWPNHFDCPLVSVRCTAFNHEKYIAECLEGFLIQETNFPFEVIVHEDASTDKTASIIREYEKRYPKIIKPIYETENQYSKQDGSFTRIINAHLTGKYIAMCEGDDYWTDPNKLQRQVDFLESNSDYSMIFHDAAIKNELETRLINSVYPVMKNQDYSATELFKKWTVPTASMLYRREALTYAIKNSKNILNGDIFLVEKCAHLGKVRCINEQMSVYRIQPKGVTWDDSQKIQRLRKYPAHFKAIKENFPLIEKNIVNAAISRSLICALKYENFPQKISYAIQSLYYSPKEFCLSFLKKLRKIVHS</sequence>
<proteinExistence type="predicted"/>
<dbReference type="PANTHER" id="PTHR22916">
    <property type="entry name" value="GLYCOSYLTRANSFERASE"/>
    <property type="match status" value="1"/>
</dbReference>
<dbReference type="SUPFAM" id="SSF53448">
    <property type="entry name" value="Nucleotide-diphospho-sugar transferases"/>
    <property type="match status" value="1"/>
</dbReference>
<organism evidence="2 3">
    <name type="scientific">Fibrobacter intestinalis</name>
    <dbReference type="NCBI Taxonomy" id="28122"/>
    <lineage>
        <taxon>Bacteria</taxon>
        <taxon>Pseudomonadati</taxon>
        <taxon>Fibrobacterota</taxon>
        <taxon>Fibrobacteria</taxon>
        <taxon>Fibrobacterales</taxon>
        <taxon>Fibrobacteraceae</taxon>
        <taxon>Fibrobacter</taxon>
    </lineage>
</organism>
<protein>
    <submittedName>
        <fullName evidence="2">Glycosyltransferase involved in cell wall bisynthesis</fullName>
    </submittedName>
</protein>
<dbReference type="STRING" id="28122.SAMN02745108_00109"/>
<gene>
    <name evidence="2" type="ORF">SAMN02745108_00109</name>
</gene>
<evidence type="ECO:0000259" key="1">
    <source>
        <dbReference type="Pfam" id="PF00535"/>
    </source>
</evidence>
<dbReference type="PANTHER" id="PTHR22916:SF3">
    <property type="entry name" value="UDP-GLCNAC:BETAGAL BETA-1,3-N-ACETYLGLUCOSAMINYLTRANSFERASE-LIKE PROTEIN 1"/>
    <property type="match status" value="1"/>
</dbReference>
<dbReference type="GO" id="GO:0016758">
    <property type="term" value="F:hexosyltransferase activity"/>
    <property type="evidence" value="ECO:0007669"/>
    <property type="project" value="UniProtKB-ARBA"/>
</dbReference>
<dbReference type="AlphaFoldDB" id="A0A1T4JT80"/>
<name>A0A1T4JT80_9BACT</name>
<dbReference type="EMBL" id="FUWU01000001">
    <property type="protein sequence ID" value="SJZ33412.1"/>
    <property type="molecule type" value="Genomic_DNA"/>
</dbReference>
<dbReference type="Gene3D" id="3.90.550.10">
    <property type="entry name" value="Spore Coat Polysaccharide Biosynthesis Protein SpsA, Chain A"/>
    <property type="match status" value="1"/>
</dbReference>
<accession>A0A1T4JT80</accession>
<dbReference type="RefSeq" id="WP_078775309.1">
    <property type="nucleotide sequence ID" value="NZ_FUWU01000001.1"/>
</dbReference>
<evidence type="ECO:0000313" key="3">
    <source>
        <dbReference type="Proteomes" id="UP000190449"/>
    </source>
</evidence>
<reference evidence="2 3" key="1">
    <citation type="submission" date="2017-02" db="EMBL/GenBank/DDBJ databases">
        <authorList>
            <person name="Peterson S.W."/>
        </authorList>
    </citation>
    <scope>NUCLEOTIDE SEQUENCE [LARGE SCALE GENOMIC DNA]</scope>
    <source>
        <strain evidence="2 3">ATCC 43854</strain>
    </source>
</reference>
<keyword evidence="2" id="KW-0808">Transferase</keyword>